<keyword evidence="1" id="KW-0732">Signal</keyword>
<feature type="signal peptide" evidence="1">
    <location>
        <begin position="1"/>
        <end position="20"/>
    </location>
</feature>
<evidence type="ECO:0000256" key="1">
    <source>
        <dbReference type="SAM" id="SignalP"/>
    </source>
</evidence>
<accession>A0A315Y3H2</accession>
<evidence type="ECO:0008006" key="4">
    <source>
        <dbReference type="Google" id="ProtNLM"/>
    </source>
</evidence>
<name>A0A315Y3H2_RUMFL</name>
<comment type="caution">
    <text evidence="2">The sequence shown here is derived from an EMBL/GenBank/DDBJ whole genome shotgun (WGS) entry which is preliminary data.</text>
</comment>
<feature type="chain" id="PRO_5038390966" description="Lipoprotein" evidence="1">
    <location>
        <begin position="21"/>
        <end position="414"/>
    </location>
</feature>
<sequence>MKKYLALLCTAALLCGCSNNGKSSSTAGNTSADQGTNAAVQETTAYDPYFDISYEHPITGTDTDMSEVANVDWSLIYRDAIEDFKKSDKFDETARFTVYDINEDRIPELIISYGTEDDTTYLIKSLSDQNVYTEFEPISDGGQMYFSMNRNLLAIFFFNYETNSQIVQLYRLKNSKLANVYTFEITDNVYKMNGQECTEEEYNDEYTLLLSGVIKDMGTDFGFDDDSIDAALGNKASMEEGYAAVLSDYLSQMQYNQNMKSTYSLMDVNGDEVPELFVSVGIAFAPSVSVYSWNGCVVPVGSFGSDGTIGYFPESGELWGEYHAPSYTAGSFYKFNDVFQFEEIFNYGDTEVSDNEEKIYNINAEATSKDEYHKMLDDHTKGDVYQLGADNDVNAENIKLLIEGKYTAPSVKAS</sequence>
<dbReference type="RefSeq" id="WP_109725586.1">
    <property type="nucleotide sequence ID" value="NZ_QGDI01000002.1"/>
</dbReference>
<proteinExistence type="predicted"/>
<evidence type="ECO:0000313" key="3">
    <source>
        <dbReference type="Proteomes" id="UP000245720"/>
    </source>
</evidence>
<dbReference type="InterPro" id="IPR028994">
    <property type="entry name" value="Integrin_alpha_N"/>
</dbReference>
<dbReference type="EMBL" id="QGDI01000002">
    <property type="protein sequence ID" value="PWJ14726.1"/>
    <property type="molecule type" value="Genomic_DNA"/>
</dbReference>
<dbReference type="AlphaFoldDB" id="A0A315Y3H2"/>
<evidence type="ECO:0000313" key="2">
    <source>
        <dbReference type="EMBL" id="PWJ14726.1"/>
    </source>
</evidence>
<protein>
    <recommendedName>
        <fullName evidence="4">Lipoprotein</fullName>
    </recommendedName>
</protein>
<gene>
    <name evidence="2" type="ORF">IE37_00712</name>
</gene>
<dbReference type="SUPFAM" id="SSF69318">
    <property type="entry name" value="Integrin alpha N-terminal domain"/>
    <property type="match status" value="1"/>
</dbReference>
<dbReference type="OrthoDB" id="1816254at2"/>
<dbReference type="PROSITE" id="PS51257">
    <property type="entry name" value="PROKAR_LIPOPROTEIN"/>
    <property type="match status" value="1"/>
</dbReference>
<organism evidence="2 3">
    <name type="scientific">Ruminococcus flavefaciens</name>
    <dbReference type="NCBI Taxonomy" id="1265"/>
    <lineage>
        <taxon>Bacteria</taxon>
        <taxon>Bacillati</taxon>
        <taxon>Bacillota</taxon>
        <taxon>Clostridia</taxon>
        <taxon>Eubacteriales</taxon>
        <taxon>Oscillospiraceae</taxon>
        <taxon>Ruminococcus</taxon>
    </lineage>
</organism>
<dbReference type="Proteomes" id="UP000245720">
    <property type="component" value="Unassembled WGS sequence"/>
</dbReference>
<reference evidence="2 3" key="1">
    <citation type="submission" date="2018-05" db="EMBL/GenBank/DDBJ databases">
        <title>The Hungate 1000. A catalogue of reference genomes from the rumen microbiome.</title>
        <authorList>
            <person name="Kelly W."/>
        </authorList>
    </citation>
    <scope>NUCLEOTIDE SEQUENCE [LARGE SCALE GENOMIC DNA]</scope>
    <source>
        <strain evidence="2 3">SAb67</strain>
    </source>
</reference>